<gene>
    <name evidence="1" type="ORF">AYR47_14470</name>
</gene>
<dbReference type="InterPro" id="IPR051200">
    <property type="entry name" value="Host-pathogen_enzymatic-act"/>
</dbReference>
<evidence type="ECO:0000313" key="1">
    <source>
        <dbReference type="EMBL" id="AMN79456.1"/>
    </source>
</evidence>
<dbReference type="RefSeq" id="WP_033902665.1">
    <property type="nucleotide sequence ID" value="NZ_CP014546.1"/>
</dbReference>
<dbReference type="InterPro" id="IPR015943">
    <property type="entry name" value="WD40/YVTN_repeat-like_dom_sf"/>
</dbReference>
<dbReference type="Proteomes" id="UP000070516">
    <property type="component" value="Chromosome"/>
</dbReference>
<dbReference type="AlphaFoldDB" id="A0A127HY69"/>
<sequence>MTEINDPHASPDDTVAPAAIVETLALPGAPNNLVMNRAGTRLYVTSATTPGSVTALSTQPLSIIQTITGLGSPIWIAIKADGSSIYVSDNSVATGTSINVIETLNNTVVETITGFITVNGIALNSTGTRLYVADHGASKLVALDTSNHQRVGETSVRSPKEILVAPDDARAHIATDLDGWVIVDLANNNVLATIKTAVGIPTAIGYSPRYPRVYISHRDSGRMTIGDALIPDVSGEINGLMGPWRIAFNRLSEMAYITETDGGQISIIDTRLNRITGTIKGFDKPRGIVVAPDGRNAYVADIGNSSVSMVRL</sequence>
<evidence type="ECO:0008006" key="3">
    <source>
        <dbReference type="Google" id="ProtNLM"/>
    </source>
</evidence>
<accession>A0A127HY69</accession>
<dbReference type="InterPro" id="IPR011044">
    <property type="entry name" value="Quino_amine_DH_bsu"/>
</dbReference>
<name>A0A127HY69_PSEAZ</name>
<dbReference type="PANTHER" id="PTHR47197:SF3">
    <property type="entry name" value="DIHYDRO-HEME D1 DEHYDROGENASE"/>
    <property type="match status" value="1"/>
</dbReference>
<dbReference type="Gene3D" id="2.130.10.10">
    <property type="entry name" value="YVTN repeat-like/Quinoprotein amine dehydrogenase"/>
    <property type="match status" value="2"/>
</dbReference>
<evidence type="ECO:0000313" key="2">
    <source>
        <dbReference type="Proteomes" id="UP000070516"/>
    </source>
</evidence>
<dbReference type="EMBL" id="CP014546">
    <property type="protein sequence ID" value="AMN79456.1"/>
    <property type="molecule type" value="Genomic_DNA"/>
</dbReference>
<dbReference type="PANTHER" id="PTHR47197">
    <property type="entry name" value="PROTEIN NIRF"/>
    <property type="match status" value="1"/>
</dbReference>
<protein>
    <recommendedName>
        <fullName evidence="3">YncE family protein</fullName>
    </recommendedName>
</protein>
<organism evidence="1 2">
    <name type="scientific">Pseudomonas azotoformans</name>
    <dbReference type="NCBI Taxonomy" id="47878"/>
    <lineage>
        <taxon>Bacteria</taxon>
        <taxon>Pseudomonadati</taxon>
        <taxon>Pseudomonadota</taxon>
        <taxon>Gammaproteobacteria</taxon>
        <taxon>Pseudomonadales</taxon>
        <taxon>Pseudomonadaceae</taxon>
        <taxon>Pseudomonas</taxon>
    </lineage>
</organism>
<proteinExistence type="predicted"/>
<dbReference type="KEGG" id="pazo:AYR47_14470"/>
<reference evidence="1 2" key="1">
    <citation type="submission" date="2016-02" db="EMBL/GenBank/DDBJ databases">
        <title>Complete genome sequence of Pseudomonas azotoformans S4.</title>
        <authorList>
            <person name="Fang Y."/>
            <person name="Wu L."/>
            <person name="Feng G."/>
        </authorList>
    </citation>
    <scope>NUCLEOTIDE SEQUENCE [LARGE SCALE GENOMIC DNA]</scope>
    <source>
        <strain evidence="1 2">S4</strain>
    </source>
</reference>
<dbReference type="SUPFAM" id="SSF50969">
    <property type="entry name" value="YVTN repeat-like/Quinoprotein amine dehydrogenase"/>
    <property type="match status" value="1"/>
</dbReference>